<protein>
    <submittedName>
        <fullName evidence="1">Cyclin</fullName>
    </submittedName>
</protein>
<sequence length="218" mass="24564">MPTRTKSRTPAQVQMARVITIYVQHVMKLQAGEVENAPRADIAPPNGAFPSFDFFCAEFVPGISLEKYAQRLVTYMKCTSEAFIFALAYIRRFFHLGFPLHLRSIHRVLLTSMVVAAKTRDDLYCSMSYYAQVGGVSNRDLNMMELRLLVDLLDFRAEILPDEYRAVCSDITAAVSMEKVSSSLSELCGVTACNTPIDVVKTPSLAKPQWITDCQLYW</sequence>
<dbReference type="Gene3D" id="1.10.472.10">
    <property type="entry name" value="Cyclin-like"/>
    <property type="match status" value="1"/>
</dbReference>
<comment type="caution">
    <text evidence="1">The sequence shown here is derived from an EMBL/GenBank/DDBJ whole genome shotgun (WGS) entry which is preliminary data.</text>
</comment>
<reference evidence="1 2" key="1">
    <citation type="journal article" date="2018" name="BMC Genomics">
        <title>Genomic comparison of Trypanosoma conorhini and Trypanosoma rangeli to Trypanosoma cruzi strains of high and low virulence.</title>
        <authorList>
            <person name="Bradwell K.R."/>
            <person name="Koparde V.N."/>
            <person name="Matveyev A.V."/>
            <person name="Serrano M.G."/>
            <person name="Alves J.M."/>
            <person name="Parikh H."/>
            <person name="Huang B."/>
            <person name="Lee V."/>
            <person name="Espinosa-Alvarez O."/>
            <person name="Ortiz P.A."/>
            <person name="Costa-Martins A.G."/>
            <person name="Teixeira M.M."/>
            <person name="Buck G.A."/>
        </authorList>
    </citation>
    <scope>NUCLEOTIDE SEQUENCE [LARGE SCALE GENOMIC DNA]</scope>
    <source>
        <strain evidence="1 2">025E</strain>
    </source>
</reference>
<dbReference type="Proteomes" id="UP000284403">
    <property type="component" value="Unassembled WGS sequence"/>
</dbReference>
<dbReference type="Pfam" id="PF08613">
    <property type="entry name" value="Cyclin"/>
    <property type="match status" value="1"/>
</dbReference>
<dbReference type="GeneID" id="40321161"/>
<evidence type="ECO:0000313" key="1">
    <source>
        <dbReference type="EMBL" id="RNF06522.1"/>
    </source>
</evidence>
<evidence type="ECO:0000313" key="2">
    <source>
        <dbReference type="Proteomes" id="UP000284403"/>
    </source>
</evidence>
<dbReference type="AlphaFoldDB" id="A0A3R7NRB7"/>
<dbReference type="InterPro" id="IPR036915">
    <property type="entry name" value="Cyclin-like_sf"/>
</dbReference>
<accession>A0A3R7NRB7</accession>
<dbReference type="PANTHER" id="PTHR15615:SF95">
    <property type="entry name" value="CYCLIN"/>
    <property type="match status" value="1"/>
</dbReference>
<dbReference type="OrthoDB" id="337735at2759"/>
<dbReference type="EMBL" id="MKKU01000595">
    <property type="protein sequence ID" value="RNF06522.1"/>
    <property type="molecule type" value="Genomic_DNA"/>
</dbReference>
<dbReference type="InterPro" id="IPR013922">
    <property type="entry name" value="Cyclin_PHO80-like"/>
</dbReference>
<organism evidence="1 2">
    <name type="scientific">Trypanosoma conorhini</name>
    <dbReference type="NCBI Taxonomy" id="83891"/>
    <lineage>
        <taxon>Eukaryota</taxon>
        <taxon>Discoba</taxon>
        <taxon>Euglenozoa</taxon>
        <taxon>Kinetoplastea</taxon>
        <taxon>Metakinetoplastina</taxon>
        <taxon>Trypanosomatida</taxon>
        <taxon>Trypanosomatidae</taxon>
        <taxon>Trypanosoma</taxon>
    </lineage>
</organism>
<keyword evidence="2" id="KW-1185">Reference proteome</keyword>
<dbReference type="SUPFAM" id="SSF47954">
    <property type="entry name" value="Cyclin-like"/>
    <property type="match status" value="1"/>
</dbReference>
<dbReference type="PANTHER" id="PTHR15615">
    <property type="match status" value="1"/>
</dbReference>
<dbReference type="CDD" id="cd20558">
    <property type="entry name" value="CYCLIN_ScPCL7-like"/>
    <property type="match status" value="1"/>
</dbReference>
<proteinExistence type="predicted"/>
<dbReference type="RefSeq" id="XP_029225474.1">
    <property type="nucleotide sequence ID" value="XM_029374415.1"/>
</dbReference>
<dbReference type="GO" id="GO:0019901">
    <property type="term" value="F:protein kinase binding"/>
    <property type="evidence" value="ECO:0007669"/>
    <property type="project" value="InterPro"/>
</dbReference>
<gene>
    <name evidence="1" type="ORF">Tco025E_07550</name>
</gene>
<name>A0A3R7NRB7_9TRYP</name>